<feature type="compositionally biased region" description="Low complexity" evidence="3">
    <location>
        <begin position="88"/>
        <end position="97"/>
    </location>
</feature>
<dbReference type="PROSITE" id="PS51390">
    <property type="entry name" value="WAP"/>
    <property type="match status" value="1"/>
</dbReference>
<dbReference type="GO" id="GO:0045087">
    <property type="term" value="P:innate immune response"/>
    <property type="evidence" value="ECO:0007669"/>
    <property type="project" value="TreeGrafter"/>
</dbReference>
<evidence type="ECO:0000256" key="3">
    <source>
        <dbReference type="SAM" id="MobiDB-lite"/>
    </source>
</evidence>
<evidence type="ECO:0000256" key="2">
    <source>
        <dbReference type="ARBA" id="ARBA00023157"/>
    </source>
</evidence>
<evidence type="ECO:0000313" key="6">
    <source>
        <dbReference type="Proteomes" id="UP000016666"/>
    </source>
</evidence>
<sequence length="380" mass="38493">MRRLQARSPALPSDLPQARLFPPGAPTGRSSLASPHPAGFKSRLAGRSSTAPPSIMMPGAGTLVLVLLALCVELPPSPAQQPRAGDHGAAPTAGPLPRRAPRGRRLPATLPAPGKAGECPAAGSSPPRPSRLYCLSDHSCPGAEKCCRHGDVRACLLPATESPGYCPRAGPSGASCGASCSNDTACGPAEKCCTHSCCARCLPAQPAKPGLCPRKRARRGTAACPSHCADDRDCPGDHKCCFSGCGLACTSPHTGTPPDPLLGVNAPCTPVHPPAGPAAPWLRAGGARLLPSATAYPGSASVRVRPRPSVPPRSRPTGQQRAGLAPGWDGGQDGGAGWAPRLWPHHGHGWARCSGTLSCSKARCVPRGAAGLPGALPGAV</sequence>
<feature type="region of interest" description="Disordered" evidence="3">
    <location>
        <begin position="298"/>
        <end position="338"/>
    </location>
</feature>
<feature type="region of interest" description="Disordered" evidence="3">
    <location>
        <begin position="78"/>
        <end position="126"/>
    </location>
</feature>
<dbReference type="Proteomes" id="UP000016666">
    <property type="component" value="Unassembled WGS sequence"/>
</dbReference>
<dbReference type="Ensembl" id="ENSAPLT00000031899.1">
    <property type="protein sequence ID" value="ENSAPLP00000022181.1"/>
    <property type="gene ID" value="ENSAPLG00000019882.1"/>
</dbReference>
<protein>
    <recommendedName>
        <fullName evidence="4">WAP domain-containing protein</fullName>
    </recommendedName>
</protein>
<dbReference type="SMART" id="SM00217">
    <property type="entry name" value="WAP"/>
    <property type="match status" value="3"/>
</dbReference>
<dbReference type="GO" id="GO:0019731">
    <property type="term" value="P:antibacterial humoral response"/>
    <property type="evidence" value="ECO:0007669"/>
    <property type="project" value="TreeGrafter"/>
</dbReference>
<proteinExistence type="predicted"/>
<evidence type="ECO:0000256" key="1">
    <source>
        <dbReference type="ARBA" id="ARBA00022729"/>
    </source>
</evidence>
<dbReference type="GO" id="GO:0005615">
    <property type="term" value="C:extracellular space"/>
    <property type="evidence" value="ECO:0007669"/>
    <property type="project" value="TreeGrafter"/>
</dbReference>
<reference evidence="6" key="1">
    <citation type="submission" date="2017-10" db="EMBL/GenBank/DDBJ databases">
        <title>A new Pekin duck reference genome.</title>
        <authorList>
            <person name="Hou Z.-C."/>
            <person name="Zhou Z.-K."/>
            <person name="Zhu F."/>
            <person name="Hou S.-S."/>
        </authorList>
    </citation>
    <scope>NUCLEOTIDE SEQUENCE [LARGE SCALE GENOMIC DNA]</scope>
</reference>
<dbReference type="CDD" id="cd00199">
    <property type="entry name" value="WAP"/>
    <property type="match status" value="1"/>
</dbReference>
<dbReference type="InterPro" id="IPR036645">
    <property type="entry name" value="Elafin-like_sf"/>
</dbReference>
<feature type="domain" description="WAP" evidence="4">
    <location>
        <begin position="205"/>
        <end position="253"/>
    </location>
</feature>
<dbReference type="Gene3D" id="4.10.75.10">
    <property type="entry name" value="Elafin-like"/>
    <property type="match status" value="3"/>
</dbReference>
<keyword evidence="2" id="KW-1015">Disulfide bond</keyword>
<reference evidence="5" key="2">
    <citation type="submission" date="2025-08" db="UniProtKB">
        <authorList>
            <consortium name="Ensembl"/>
        </authorList>
    </citation>
    <scope>IDENTIFICATION</scope>
</reference>
<evidence type="ECO:0000259" key="4">
    <source>
        <dbReference type="PROSITE" id="PS51390"/>
    </source>
</evidence>
<dbReference type="SUPFAM" id="SSF57256">
    <property type="entry name" value="Elafin-like"/>
    <property type="match status" value="2"/>
</dbReference>
<keyword evidence="1" id="KW-0732">Signal</keyword>
<dbReference type="InterPro" id="IPR050514">
    <property type="entry name" value="WAP_four-disulfide_core"/>
</dbReference>
<feature type="compositionally biased region" description="Gly residues" evidence="3">
    <location>
        <begin position="328"/>
        <end position="337"/>
    </location>
</feature>
<keyword evidence="6" id="KW-1185">Reference proteome</keyword>
<dbReference type="PANTHER" id="PTHR19441:SF30">
    <property type="entry name" value="ELAFIN"/>
    <property type="match status" value="1"/>
</dbReference>
<dbReference type="Pfam" id="PF00095">
    <property type="entry name" value="WAP"/>
    <property type="match status" value="3"/>
</dbReference>
<dbReference type="GeneTree" id="ENSGT00940000165527"/>
<dbReference type="PRINTS" id="PR00003">
    <property type="entry name" value="4DISULPHCORE"/>
</dbReference>
<accession>A0A493T8I4</accession>
<dbReference type="InterPro" id="IPR008197">
    <property type="entry name" value="WAP_dom"/>
</dbReference>
<evidence type="ECO:0000313" key="5">
    <source>
        <dbReference type="Ensembl" id="ENSAPLP00000022181.1"/>
    </source>
</evidence>
<reference evidence="5" key="3">
    <citation type="submission" date="2025-09" db="UniProtKB">
        <authorList>
            <consortium name="Ensembl"/>
        </authorList>
    </citation>
    <scope>IDENTIFICATION</scope>
</reference>
<dbReference type="AlphaFoldDB" id="A0A493T8I4"/>
<feature type="region of interest" description="Disordered" evidence="3">
    <location>
        <begin position="1"/>
        <end position="53"/>
    </location>
</feature>
<name>A0A493T8I4_ANAPP</name>
<dbReference type="GO" id="GO:0004867">
    <property type="term" value="F:serine-type endopeptidase inhibitor activity"/>
    <property type="evidence" value="ECO:0007669"/>
    <property type="project" value="TreeGrafter"/>
</dbReference>
<organism evidence="5 6">
    <name type="scientific">Anas platyrhynchos platyrhynchos</name>
    <name type="common">Northern mallard</name>
    <dbReference type="NCBI Taxonomy" id="8840"/>
    <lineage>
        <taxon>Eukaryota</taxon>
        <taxon>Metazoa</taxon>
        <taxon>Chordata</taxon>
        <taxon>Craniata</taxon>
        <taxon>Vertebrata</taxon>
        <taxon>Euteleostomi</taxon>
        <taxon>Archelosauria</taxon>
        <taxon>Archosauria</taxon>
        <taxon>Dinosauria</taxon>
        <taxon>Saurischia</taxon>
        <taxon>Theropoda</taxon>
        <taxon>Coelurosauria</taxon>
        <taxon>Aves</taxon>
        <taxon>Neognathae</taxon>
        <taxon>Galloanserae</taxon>
        <taxon>Anseriformes</taxon>
        <taxon>Anatidae</taxon>
        <taxon>Anatinae</taxon>
        <taxon>Anas</taxon>
    </lineage>
</organism>
<dbReference type="PANTHER" id="PTHR19441">
    <property type="entry name" value="WHEY ACDIC PROTEIN WAP"/>
    <property type="match status" value="1"/>
</dbReference>